<dbReference type="Pfam" id="PF00635">
    <property type="entry name" value="Motile_Sperm"/>
    <property type="match status" value="2"/>
</dbReference>
<dbReference type="InterPro" id="IPR013783">
    <property type="entry name" value="Ig-like_fold"/>
</dbReference>
<comment type="similarity">
    <text evidence="2">Belongs to the VAMP-associated protein (VAP) (TC 9.B.17) family.</text>
</comment>
<feature type="domain" description="MSP" evidence="9">
    <location>
        <begin position="317"/>
        <end position="431"/>
    </location>
</feature>
<evidence type="ECO:0000256" key="6">
    <source>
        <dbReference type="SAM" id="Coils"/>
    </source>
</evidence>
<evidence type="ECO:0000259" key="9">
    <source>
        <dbReference type="PROSITE" id="PS50202"/>
    </source>
</evidence>
<proteinExistence type="inferred from homology"/>
<keyword evidence="3 8" id="KW-0812">Transmembrane</keyword>
<keyword evidence="5 8" id="KW-0472">Membrane</keyword>
<keyword evidence="4 8" id="KW-1133">Transmembrane helix</keyword>
<dbReference type="InterPro" id="IPR008962">
    <property type="entry name" value="PapD-like_sf"/>
</dbReference>
<keyword evidence="6" id="KW-0175">Coiled coil</keyword>
<feature type="transmembrane region" description="Helical" evidence="8">
    <location>
        <begin position="512"/>
        <end position="535"/>
    </location>
</feature>
<dbReference type="InterPro" id="IPR000535">
    <property type="entry name" value="MSP_dom"/>
</dbReference>
<organism evidence="10 11">
    <name type="scientific">Clonorchis sinensis</name>
    <name type="common">Chinese liver fluke</name>
    <dbReference type="NCBI Taxonomy" id="79923"/>
    <lineage>
        <taxon>Eukaryota</taxon>
        <taxon>Metazoa</taxon>
        <taxon>Spiralia</taxon>
        <taxon>Lophotrochozoa</taxon>
        <taxon>Platyhelminthes</taxon>
        <taxon>Trematoda</taxon>
        <taxon>Digenea</taxon>
        <taxon>Opisthorchiida</taxon>
        <taxon>Opisthorchiata</taxon>
        <taxon>Opisthorchiidae</taxon>
        <taxon>Clonorchis</taxon>
    </lineage>
</organism>
<comment type="subcellular location">
    <subcellularLocation>
        <location evidence="1">Membrane</location>
        <topology evidence="1">Single-pass type IV membrane protein</topology>
    </subcellularLocation>
</comment>
<dbReference type="SUPFAM" id="SSF49354">
    <property type="entry name" value="PapD-like"/>
    <property type="match status" value="2"/>
</dbReference>
<gene>
    <name evidence="10" type="ORF">CLF_105376</name>
</gene>
<evidence type="ECO:0000313" key="11">
    <source>
        <dbReference type="Proteomes" id="UP000008909"/>
    </source>
</evidence>
<feature type="non-terminal residue" evidence="10">
    <location>
        <position position="1"/>
    </location>
</feature>
<reference evidence="10" key="1">
    <citation type="journal article" date="2011" name="Genome Biol.">
        <title>The draft genome of the carcinogenic human liver fluke Clonorchis sinensis.</title>
        <authorList>
            <person name="Wang X."/>
            <person name="Chen W."/>
            <person name="Huang Y."/>
            <person name="Sun J."/>
            <person name="Men J."/>
            <person name="Liu H."/>
            <person name="Luo F."/>
            <person name="Guo L."/>
            <person name="Lv X."/>
            <person name="Deng C."/>
            <person name="Zhou C."/>
            <person name="Fan Y."/>
            <person name="Li X."/>
            <person name="Huang L."/>
            <person name="Hu Y."/>
            <person name="Liang C."/>
            <person name="Hu X."/>
            <person name="Xu J."/>
            <person name="Yu X."/>
        </authorList>
    </citation>
    <scope>NUCLEOTIDE SEQUENCE [LARGE SCALE GENOMIC DNA]</scope>
    <source>
        <strain evidence="10">Henan</strain>
    </source>
</reference>
<evidence type="ECO:0000256" key="7">
    <source>
        <dbReference type="SAM" id="MobiDB-lite"/>
    </source>
</evidence>
<evidence type="ECO:0000313" key="10">
    <source>
        <dbReference type="EMBL" id="GAA37982.2"/>
    </source>
</evidence>
<dbReference type="AlphaFoldDB" id="H2KTN4"/>
<evidence type="ECO:0000256" key="2">
    <source>
        <dbReference type="ARBA" id="ARBA00008932"/>
    </source>
</evidence>
<evidence type="ECO:0000256" key="8">
    <source>
        <dbReference type="SAM" id="Phobius"/>
    </source>
</evidence>
<dbReference type="InterPro" id="IPR016763">
    <property type="entry name" value="VAP"/>
</dbReference>
<dbReference type="GO" id="GO:0061817">
    <property type="term" value="P:endoplasmic reticulum-plasma membrane tethering"/>
    <property type="evidence" value="ECO:0007669"/>
    <property type="project" value="TreeGrafter"/>
</dbReference>
<name>H2KTN4_CLOSI</name>
<feature type="coiled-coil region" evidence="6">
    <location>
        <begin position="463"/>
        <end position="490"/>
    </location>
</feature>
<accession>H2KTN4</accession>
<evidence type="ECO:0000256" key="1">
    <source>
        <dbReference type="ARBA" id="ARBA00004211"/>
    </source>
</evidence>
<dbReference type="GO" id="GO:0005886">
    <property type="term" value="C:plasma membrane"/>
    <property type="evidence" value="ECO:0007669"/>
    <property type="project" value="TreeGrafter"/>
</dbReference>
<feature type="domain" description="MSP" evidence="9">
    <location>
        <begin position="187"/>
        <end position="313"/>
    </location>
</feature>
<dbReference type="GO" id="GO:0090158">
    <property type="term" value="P:endoplasmic reticulum membrane organization"/>
    <property type="evidence" value="ECO:0007669"/>
    <property type="project" value="TreeGrafter"/>
</dbReference>
<protein>
    <submittedName>
        <fullName evidence="10">Vesicle-associated membrane protein-associated protein A</fullName>
    </submittedName>
</protein>
<feature type="region of interest" description="Disordered" evidence="7">
    <location>
        <begin position="440"/>
        <end position="460"/>
    </location>
</feature>
<dbReference type="PANTHER" id="PTHR10809:SF6">
    <property type="entry name" value="AT11025P-RELATED"/>
    <property type="match status" value="1"/>
</dbReference>
<keyword evidence="11" id="KW-1185">Reference proteome</keyword>
<dbReference type="PANTHER" id="PTHR10809">
    <property type="entry name" value="VESICLE-ASSOCIATED MEMBRANE PROTEIN-ASSOCIATED PROTEIN"/>
    <property type="match status" value="1"/>
</dbReference>
<dbReference type="GO" id="GO:0033149">
    <property type="term" value="F:FFAT motif binding"/>
    <property type="evidence" value="ECO:0007669"/>
    <property type="project" value="TreeGrafter"/>
</dbReference>
<dbReference type="PROSITE" id="PS50202">
    <property type="entry name" value="MSP"/>
    <property type="match status" value="2"/>
</dbReference>
<dbReference type="Proteomes" id="UP000008909">
    <property type="component" value="Unassembled WGS sequence"/>
</dbReference>
<evidence type="ECO:0000256" key="3">
    <source>
        <dbReference type="ARBA" id="ARBA00022692"/>
    </source>
</evidence>
<dbReference type="GO" id="GO:0005789">
    <property type="term" value="C:endoplasmic reticulum membrane"/>
    <property type="evidence" value="ECO:0007669"/>
    <property type="project" value="InterPro"/>
</dbReference>
<evidence type="ECO:0000256" key="4">
    <source>
        <dbReference type="ARBA" id="ARBA00022989"/>
    </source>
</evidence>
<sequence length="540" mass="59877">GCTNSDIGYISFDNERDDVTTIAFLNSCLRFSTAVRTLLEWNYFIFNRKCWFDRVDVSFGSTEPMGPSFRAIHKNYEIRGNTFQQVELSSDSKLIDGVAIRKRARRVVTRSPNFNRLSHVRHGKDYAVLVLVLVNNCVWDIQVCATAPNRPSRLEIGLRTARYQEMAALIVTLDKPIATHLPGPQAINASDPLMRFRYANLSKSGLTGPFTDVVTSHIQLTNLQDQSVCFKVKTTVPKRYCVRPSSGVLKPHERLNVAVMLQPFNYDPAEKAKHKFMIQSMPMPDGDSTPLEEVWQCAHPNKIRDSKLICVLRLPGELVVEPSHDLVFEGPFNKPSSATVTLTNPSRDQMWFKLHVFSQKLSASPVSAVLQPNESVKVTVTCKPMDSSDLDRPRERVLIKSLTISDSETRPLEEVVSTAQTTDTFLKCVFSGTQQASDEKVKPIKVSHSHASHAEPPVKGPTVESLLSEIASLRNENKALKEADIQLRRAALSDTCLNSAAGGGAAIGRHGAWGAIASIPPILYLILALLIGLFLGKFAL</sequence>
<dbReference type="Gene3D" id="2.60.40.10">
    <property type="entry name" value="Immunoglobulins"/>
    <property type="match status" value="2"/>
</dbReference>
<evidence type="ECO:0000256" key="5">
    <source>
        <dbReference type="ARBA" id="ARBA00023136"/>
    </source>
</evidence>
<dbReference type="EMBL" id="DF143921">
    <property type="protein sequence ID" value="GAA37982.2"/>
    <property type="molecule type" value="Genomic_DNA"/>
</dbReference>